<evidence type="ECO:0000259" key="2">
    <source>
        <dbReference type="Pfam" id="PF00646"/>
    </source>
</evidence>
<evidence type="ECO:0000313" key="4">
    <source>
        <dbReference type="Proteomes" id="UP000472727"/>
    </source>
</evidence>
<comment type="caution">
    <text evidence="3">The sequence shown here is derived from an EMBL/GenBank/DDBJ whole genome shotgun (WGS) entry which is preliminary data.</text>
</comment>
<feature type="region of interest" description="Disordered" evidence="1">
    <location>
        <begin position="481"/>
        <end position="523"/>
    </location>
</feature>
<evidence type="ECO:0000313" key="3">
    <source>
        <dbReference type="EMBL" id="KAF3226626.1"/>
    </source>
</evidence>
<accession>A0A7C8V7B8</accession>
<organism evidence="3 4">
    <name type="scientific">Orbilia oligospora</name>
    <name type="common">Nematode-trapping fungus</name>
    <name type="synonym">Arthrobotrys oligospora</name>
    <dbReference type="NCBI Taxonomy" id="2813651"/>
    <lineage>
        <taxon>Eukaryota</taxon>
        <taxon>Fungi</taxon>
        <taxon>Dikarya</taxon>
        <taxon>Ascomycota</taxon>
        <taxon>Pezizomycotina</taxon>
        <taxon>Orbiliomycetes</taxon>
        <taxon>Orbiliales</taxon>
        <taxon>Orbiliaceae</taxon>
        <taxon>Orbilia</taxon>
    </lineage>
</organism>
<dbReference type="EMBL" id="WIWS01000010">
    <property type="protein sequence ID" value="KAF3226626.1"/>
    <property type="molecule type" value="Genomic_DNA"/>
</dbReference>
<gene>
    <name evidence="3" type="ORF">TWF106_000367</name>
</gene>
<dbReference type="AlphaFoldDB" id="A0A7C8V7B8"/>
<feature type="compositionally biased region" description="Acidic residues" evidence="1">
    <location>
        <begin position="490"/>
        <end position="503"/>
    </location>
</feature>
<proteinExistence type="predicted"/>
<evidence type="ECO:0000256" key="1">
    <source>
        <dbReference type="SAM" id="MobiDB-lite"/>
    </source>
</evidence>
<protein>
    <recommendedName>
        <fullName evidence="2">F-box domain-containing protein</fullName>
    </recommendedName>
</protein>
<dbReference type="InterPro" id="IPR001810">
    <property type="entry name" value="F-box_dom"/>
</dbReference>
<feature type="compositionally biased region" description="Basic and acidic residues" evidence="1">
    <location>
        <begin position="514"/>
        <end position="523"/>
    </location>
</feature>
<sequence length="523" mass="59413">MRSIIFPVPWELSLQILSHLSLEDLKSLSVCSKEVRRFTSVVLFSGVKLCPGSVCYFEGGGGLEGVIGGVRSVRIAYPQSTLPGEYINLFRTVTRLLSKFSGLKSLRIELFTCLKENPRILNAVFKVLAGYSWYDGLRKLVVLWMDYMSSENGFTPQDLDFLYSGSRVSGASGGKENKEESWGWPKGLEEVYVANQVMEVWRFRKNMGGAGYGTFGEEIIADLGMCGVRKLKRVEIVALGIMTNRNWRGLRGRYLKADDDDDNDDINNKIVLPGGNDDNMMREMVRFPTVTRLKIDVMKFEKKNLAEIVMRFPGLEELSVLIMLERLGDGSGAMVAKYFRNKVVWKDILGLKKLKRVTLPWPSWVREGDGSGRTGEVEKEHLKDSVAWWVRRWMKMGVDPPEEVRFLQWKLEVGEEFLDFKITKLDGNINGNGNVYWRVENGKRKHPQGLDQLDSLWSLKEVIEKESVDVDVGNWGVEEGIMGGNLGNLDENEDDSKDDEGNDDGGYGSEFEEGEMHFEQWDE</sequence>
<name>A0A7C8V7B8_ORBOL</name>
<feature type="domain" description="F-box" evidence="2">
    <location>
        <begin position="9"/>
        <end position="38"/>
    </location>
</feature>
<dbReference type="Proteomes" id="UP000472727">
    <property type="component" value="Unassembled WGS sequence"/>
</dbReference>
<reference evidence="3 4" key="1">
    <citation type="submission" date="2019-06" db="EMBL/GenBank/DDBJ databases">
        <authorList>
            <person name="Palmer J.M."/>
        </authorList>
    </citation>
    <scope>NUCLEOTIDE SEQUENCE [LARGE SCALE GENOMIC DNA]</scope>
    <source>
        <strain evidence="3 4">TWF106</strain>
    </source>
</reference>
<dbReference type="Pfam" id="PF00646">
    <property type="entry name" value="F-box"/>
    <property type="match status" value="1"/>
</dbReference>